<dbReference type="GO" id="GO:0004190">
    <property type="term" value="F:aspartic-type endopeptidase activity"/>
    <property type="evidence" value="ECO:0007669"/>
    <property type="project" value="UniProtKB-EC"/>
</dbReference>
<feature type="transmembrane region" description="Helical" evidence="1">
    <location>
        <begin position="59"/>
        <end position="77"/>
    </location>
</feature>
<accession>A0ABT4V874</accession>
<dbReference type="RefSeq" id="WP_270953310.1">
    <property type="nucleotide sequence ID" value="NZ_JAQGLA010000090.1"/>
</dbReference>
<dbReference type="Proteomes" id="UP001210380">
    <property type="component" value="Unassembled WGS sequence"/>
</dbReference>
<proteinExistence type="predicted"/>
<keyword evidence="1" id="KW-0812">Transmembrane</keyword>
<evidence type="ECO:0000256" key="1">
    <source>
        <dbReference type="SAM" id="Phobius"/>
    </source>
</evidence>
<dbReference type="Pfam" id="PF01478">
    <property type="entry name" value="Peptidase_A24"/>
    <property type="match status" value="1"/>
</dbReference>
<keyword evidence="1" id="KW-1133">Transmembrane helix</keyword>
<dbReference type="EC" id="3.4.23.43" evidence="3"/>
<evidence type="ECO:0000259" key="2">
    <source>
        <dbReference type="Pfam" id="PF01478"/>
    </source>
</evidence>
<dbReference type="InterPro" id="IPR000045">
    <property type="entry name" value="Prepilin_IV_endopep_pep"/>
</dbReference>
<dbReference type="EMBL" id="JAQGLA010000090">
    <property type="protein sequence ID" value="MDA3630171.1"/>
    <property type="molecule type" value="Genomic_DNA"/>
</dbReference>
<organism evidence="3 4">
    <name type="scientific">Saccharopolyspora oryzae</name>
    <dbReference type="NCBI Taxonomy" id="2997343"/>
    <lineage>
        <taxon>Bacteria</taxon>
        <taxon>Bacillati</taxon>
        <taxon>Actinomycetota</taxon>
        <taxon>Actinomycetes</taxon>
        <taxon>Pseudonocardiales</taxon>
        <taxon>Pseudonocardiaceae</taxon>
        <taxon>Saccharopolyspora</taxon>
    </lineage>
</organism>
<feature type="transmembrane region" description="Helical" evidence="1">
    <location>
        <begin position="144"/>
        <end position="170"/>
    </location>
</feature>
<reference evidence="3 4" key="1">
    <citation type="submission" date="2022-11" db="EMBL/GenBank/DDBJ databases">
        <title>Draft genome sequence of Saccharopolyspora sp. WRP15-2 isolated from rhizosphere soils of wild rice in Thailand.</title>
        <authorList>
            <person name="Duangmal K."/>
            <person name="Kammanee S."/>
            <person name="Muangham S."/>
        </authorList>
    </citation>
    <scope>NUCLEOTIDE SEQUENCE [LARGE SCALE GENOMIC DNA]</scope>
    <source>
        <strain evidence="3 4">WRP15-2</strain>
    </source>
</reference>
<dbReference type="Gene3D" id="1.20.120.1220">
    <property type="match status" value="1"/>
</dbReference>
<keyword evidence="4" id="KW-1185">Reference proteome</keyword>
<feature type="domain" description="Prepilin type IV endopeptidase peptidase" evidence="2">
    <location>
        <begin position="67"/>
        <end position="172"/>
    </location>
</feature>
<feature type="transmembrane region" description="Helical" evidence="1">
    <location>
        <begin position="89"/>
        <end position="106"/>
    </location>
</feature>
<evidence type="ECO:0000313" key="3">
    <source>
        <dbReference type="EMBL" id="MDA3630171.1"/>
    </source>
</evidence>
<keyword evidence="3" id="KW-0378">Hydrolase</keyword>
<gene>
    <name evidence="3" type="ORF">OU415_32415</name>
</gene>
<comment type="caution">
    <text evidence="3">The sequence shown here is derived from an EMBL/GenBank/DDBJ whole genome shotgun (WGS) entry which is preliminary data.</text>
</comment>
<evidence type="ECO:0000313" key="4">
    <source>
        <dbReference type="Proteomes" id="UP001210380"/>
    </source>
</evidence>
<feature type="transmembrane region" description="Helical" evidence="1">
    <location>
        <begin position="112"/>
        <end position="132"/>
    </location>
</feature>
<sequence>MVVVIGIVGGALGFGAGWLGRLVLGAVRRGVVAPRLWCEMAVAVLWAVVAVRVATGMPWWWAGVPLLLGWVGVLLAVCDVRAYRLPDVLTLPAYPVALVFIAVAALHRPGVWAGAAGGLLLFGGVYAVVRLISPAALGPGDVKLAGVLGLVVGAVAVGAVLAVVVAAALFTLLMASWRGRGAVPHGPAALLPAWLVTAFAPWV</sequence>
<name>A0ABT4V874_9PSEU</name>
<feature type="transmembrane region" description="Helical" evidence="1">
    <location>
        <begin position="6"/>
        <end position="24"/>
    </location>
</feature>
<feature type="transmembrane region" description="Helical" evidence="1">
    <location>
        <begin position="36"/>
        <end position="53"/>
    </location>
</feature>
<protein>
    <submittedName>
        <fullName evidence="3">Prepilin peptidase</fullName>
        <ecNumber evidence="3">3.4.23.43</ecNumber>
    </submittedName>
</protein>
<keyword evidence="1" id="KW-0472">Membrane</keyword>